<dbReference type="STRING" id="1802519.A2961_04395"/>
<dbReference type="Gene3D" id="1.10.1200.10">
    <property type="entry name" value="ACP-like"/>
    <property type="match status" value="1"/>
</dbReference>
<dbReference type="AlphaFoldDB" id="A0A1F8BLC3"/>
<gene>
    <name evidence="1" type="ORF">A2961_04395</name>
</gene>
<organism evidence="1 2">
    <name type="scientific">Candidatus Woesebacteria bacterium RIFCSPLOWO2_01_FULL_39_21</name>
    <dbReference type="NCBI Taxonomy" id="1802519"/>
    <lineage>
        <taxon>Bacteria</taxon>
        <taxon>Candidatus Woeseibacteriota</taxon>
    </lineage>
</organism>
<dbReference type="EMBL" id="MGHF01000006">
    <property type="protein sequence ID" value="OGM64469.1"/>
    <property type="molecule type" value="Genomic_DNA"/>
</dbReference>
<protein>
    <recommendedName>
        <fullName evidence="3">Carrier domain-containing protein</fullName>
    </recommendedName>
</protein>
<sequence>MQNNQTESLVKKTLAEFLGLEPEDINLEDSLSEDLHMSASDITEFLEKLTEVGKFTENIEVSHDDSVGKIIEELSSLEEF</sequence>
<dbReference type="SUPFAM" id="SSF47336">
    <property type="entry name" value="ACP-like"/>
    <property type="match status" value="1"/>
</dbReference>
<reference evidence="1 2" key="1">
    <citation type="journal article" date="2016" name="Nat. Commun.">
        <title>Thousands of microbial genomes shed light on interconnected biogeochemical processes in an aquifer system.</title>
        <authorList>
            <person name="Anantharaman K."/>
            <person name="Brown C.T."/>
            <person name="Hug L.A."/>
            <person name="Sharon I."/>
            <person name="Castelle C.J."/>
            <person name="Probst A.J."/>
            <person name="Thomas B.C."/>
            <person name="Singh A."/>
            <person name="Wilkins M.J."/>
            <person name="Karaoz U."/>
            <person name="Brodie E.L."/>
            <person name="Williams K.H."/>
            <person name="Hubbard S.S."/>
            <person name="Banfield J.F."/>
        </authorList>
    </citation>
    <scope>NUCLEOTIDE SEQUENCE [LARGE SCALE GENOMIC DNA]</scope>
</reference>
<name>A0A1F8BLC3_9BACT</name>
<accession>A0A1F8BLC3</accession>
<proteinExistence type="predicted"/>
<evidence type="ECO:0008006" key="3">
    <source>
        <dbReference type="Google" id="ProtNLM"/>
    </source>
</evidence>
<dbReference type="InterPro" id="IPR036736">
    <property type="entry name" value="ACP-like_sf"/>
</dbReference>
<evidence type="ECO:0000313" key="1">
    <source>
        <dbReference type="EMBL" id="OGM64469.1"/>
    </source>
</evidence>
<dbReference type="Proteomes" id="UP000177082">
    <property type="component" value="Unassembled WGS sequence"/>
</dbReference>
<evidence type="ECO:0000313" key="2">
    <source>
        <dbReference type="Proteomes" id="UP000177082"/>
    </source>
</evidence>
<comment type="caution">
    <text evidence="1">The sequence shown here is derived from an EMBL/GenBank/DDBJ whole genome shotgun (WGS) entry which is preliminary data.</text>
</comment>